<keyword evidence="4" id="KW-1185">Reference proteome</keyword>
<feature type="transmembrane region" description="Helical" evidence="1">
    <location>
        <begin position="145"/>
        <end position="161"/>
    </location>
</feature>
<dbReference type="OrthoDB" id="792641at2"/>
<evidence type="ECO:0000313" key="3">
    <source>
        <dbReference type="EMBL" id="RIV20447.1"/>
    </source>
</evidence>
<reference evidence="3 4" key="1">
    <citation type="submission" date="2018-08" db="EMBL/GenBank/DDBJ databases">
        <title>Fibrisoma montanum sp. nov., isolated from Danxia mountain soil.</title>
        <authorList>
            <person name="Huang Y."/>
        </authorList>
    </citation>
    <scope>NUCLEOTIDE SEQUENCE [LARGE SCALE GENOMIC DNA]</scope>
    <source>
        <strain evidence="3 4">HYT19</strain>
    </source>
</reference>
<dbReference type="AlphaFoldDB" id="A0A418M3Q1"/>
<accession>A0A418M3Q1</accession>
<protein>
    <submittedName>
        <fullName evidence="3">Phosphatase PAP2 family protein</fullName>
    </submittedName>
</protein>
<evidence type="ECO:0000259" key="2">
    <source>
        <dbReference type="Pfam" id="PF14360"/>
    </source>
</evidence>
<dbReference type="Pfam" id="PF14360">
    <property type="entry name" value="PAP2_C"/>
    <property type="match status" value="1"/>
</dbReference>
<dbReference type="EMBL" id="QXED01000006">
    <property type="protein sequence ID" value="RIV20447.1"/>
    <property type="molecule type" value="Genomic_DNA"/>
</dbReference>
<keyword evidence="1" id="KW-0812">Transmembrane</keyword>
<feature type="transmembrane region" description="Helical" evidence="1">
    <location>
        <begin position="168"/>
        <end position="188"/>
    </location>
</feature>
<dbReference type="Gene3D" id="1.20.144.10">
    <property type="entry name" value="Phosphatidic acid phosphatase type 2/haloperoxidase"/>
    <property type="match status" value="1"/>
</dbReference>
<keyword evidence="1" id="KW-0472">Membrane</keyword>
<evidence type="ECO:0000313" key="4">
    <source>
        <dbReference type="Proteomes" id="UP000283523"/>
    </source>
</evidence>
<dbReference type="RefSeq" id="WP_119669614.1">
    <property type="nucleotide sequence ID" value="NZ_QXED01000006.1"/>
</dbReference>
<evidence type="ECO:0000256" key="1">
    <source>
        <dbReference type="SAM" id="Phobius"/>
    </source>
</evidence>
<organism evidence="3 4">
    <name type="scientific">Fibrisoma montanum</name>
    <dbReference type="NCBI Taxonomy" id="2305895"/>
    <lineage>
        <taxon>Bacteria</taxon>
        <taxon>Pseudomonadati</taxon>
        <taxon>Bacteroidota</taxon>
        <taxon>Cytophagia</taxon>
        <taxon>Cytophagales</taxon>
        <taxon>Spirosomataceae</taxon>
        <taxon>Fibrisoma</taxon>
    </lineage>
</organism>
<gene>
    <name evidence="3" type="ORF">DYU11_20580</name>
</gene>
<feature type="transmembrane region" description="Helical" evidence="1">
    <location>
        <begin position="27"/>
        <end position="49"/>
    </location>
</feature>
<comment type="caution">
    <text evidence="3">The sequence shown here is derived from an EMBL/GenBank/DDBJ whole genome shotgun (WGS) entry which is preliminary data.</text>
</comment>
<proteinExistence type="predicted"/>
<keyword evidence="1" id="KW-1133">Transmembrane helix</keyword>
<dbReference type="Proteomes" id="UP000283523">
    <property type="component" value="Unassembled WGS sequence"/>
</dbReference>
<feature type="transmembrane region" description="Helical" evidence="1">
    <location>
        <begin position="98"/>
        <end position="118"/>
    </location>
</feature>
<dbReference type="InterPro" id="IPR025749">
    <property type="entry name" value="Sphingomyelin_synth-like_dom"/>
</dbReference>
<sequence length="230" mass="26019">MGVLHPEPNEDIAWRVAWQSAVFRRKVVIGIVALVLLLIAFPFFFQAIEQHTGPVLNDWVLSQLPARDMSLPIFLLIWSTGVLLLVRVRRDPAMFMTFVYSYLIVSLSRMVSISLVPLNPPVGLLPLIDPISNAFYGRTFITKDLFYSGHTSTIFLMFLCLRRRWDRLFALAGSFVVGLLLLIQHVHYTVDVVAAPLLTYLFFRLAKRIALSGWNNTAPVKSPESSATTE</sequence>
<feature type="domain" description="Sphingomyelin synthase-like" evidence="2">
    <location>
        <begin position="144"/>
        <end position="205"/>
    </location>
</feature>
<name>A0A418M3Q1_9BACT</name>
<feature type="transmembrane region" description="Helical" evidence="1">
    <location>
        <begin position="69"/>
        <end position="86"/>
    </location>
</feature>